<keyword evidence="4" id="KW-0862">Zinc</keyword>
<protein>
    <submittedName>
        <fullName evidence="8">Dimer-Tnp-hAT domain-containing protein</fullName>
    </submittedName>
</protein>
<evidence type="ECO:0000256" key="6">
    <source>
        <dbReference type="SAM" id="MobiDB-lite"/>
    </source>
</evidence>
<feature type="region of interest" description="Disordered" evidence="6">
    <location>
        <begin position="812"/>
        <end position="839"/>
    </location>
</feature>
<dbReference type="InterPro" id="IPR008906">
    <property type="entry name" value="HATC_C_dom"/>
</dbReference>
<dbReference type="PANTHER" id="PTHR46481:SF10">
    <property type="entry name" value="ZINC FINGER BED DOMAIN-CONTAINING PROTEIN 39"/>
    <property type="match status" value="1"/>
</dbReference>
<dbReference type="InterPro" id="IPR012337">
    <property type="entry name" value="RNaseH-like_sf"/>
</dbReference>
<accession>A0A8H6X285</accession>
<evidence type="ECO:0000256" key="4">
    <source>
        <dbReference type="ARBA" id="ARBA00022833"/>
    </source>
</evidence>
<evidence type="ECO:0000256" key="5">
    <source>
        <dbReference type="ARBA" id="ARBA00023242"/>
    </source>
</evidence>
<dbReference type="GO" id="GO:0046983">
    <property type="term" value="F:protein dimerization activity"/>
    <property type="evidence" value="ECO:0007669"/>
    <property type="project" value="InterPro"/>
</dbReference>
<keyword evidence="9" id="KW-1185">Reference proteome</keyword>
<keyword evidence="3" id="KW-0863">Zinc-finger</keyword>
<dbReference type="Pfam" id="PF05699">
    <property type="entry name" value="Dimer_Tnp_hAT"/>
    <property type="match status" value="1"/>
</dbReference>
<evidence type="ECO:0000259" key="7">
    <source>
        <dbReference type="Pfam" id="PF05699"/>
    </source>
</evidence>
<dbReference type="SUPFAM" id="SSF140996">
    <property type="entry name" value="Hermes dimerisation domain"/>
    <property type="match status" value="1"/>
</dbReference>
<dbReference type="GO" id="GO:0008270">
    <property type="term" value="F:zinc ion binding"/>
    <property type="evidence" value="ECO:0007669"/>
    <property type="project" value="UniProtKB-KW"/>
</dbReference>
<dbReference type="GO" id="GO:0005634">
    <property type="term" value="C:nucleus"/>
    <property type="evidence" value="ECO:0007669"/>
    <property type="project" value="UniProtKB-SubCell"/>
</dbReference>
<evidence type="ECO:0000313" key="8">
    <source>
        <dbReference type="EMBL" id="KAF7333060.1"/>
    </source>
</evidence>
<comment type="subcellular location">
    <subcellularLocation>
        <location evidence="1">Nucleus</location>
    </subcellularLocation>
</comment>
<organism evidence="8 9">
    <name type="scientific">Mycena venus</name>
    <dbReference type="NCBI Taxonomy" id="2733690"/>
    <lineage>
        <taxon>Eukaryota</taxon>
        <taxon>Fungi</taxon>
        <taxon>Dikarya</taxon>
        <taxon>Basidiomycota</taxon>
        <taxon>Agaricomycotina</taxon>
        <taxon>Agaricomycetes</taxon>
        <taxon>Agaricomycetidae</taxon>
        <taxon>Agaricales</taxon>
        <taxon>Marasmiineae</taxon>
        <taxon>Mycenaceae</taxon>
        <taxon>Mycena</taxon>
    </lineage>
</organism>
<feature type="region of interest" description="Disordered" evidence="6">
    <location>
        <begin position="43"/>
        <end position="76"/>
    </location>
</feature>
<dbReference type="Proteomes" id="UP000620124">
    <property type="component" value="Unassembled WGS sequence"/>
</dbReference>
<dbReference type="InterPro" id="IPR052035">
    <property type="entry name" value="ZnF_BED_domain_contain"/>
</dbReference>
<evidence type="ECO:0000256" key="2">
    <source>
        <dbReference type="ARBA" id="ARBA00022723"/>
    </source>
</evidence>
<evidence type="ECO:0000256" key="1">
    <source>
        <dbReference type="ARBA" id="ARBA00004123"/>
    </source>
</evidence>
<dbReference type="EMBL" id="JACAZI010000030">
    <property type="protein sequence ID" value="KAF7333060.1"/>
    <property type="molecule type" value="Genomic_DNA"/>
</dbReference>
<evidence type="ECO:0000256" key="3">
    <source>
        <dbReference type="ARBA" id="ARBA00022771"/>
    </source>
</evidence>
<dbReference type="SUPFAM" id="SSF53098">
    <property type="entry name" value="Ribonuclease H-like"/>
    <property type="match status" value="1"/>
</dbReference>
<dbReference type="AlphaFoldDB" id="A0A8H6X285"/>
<proteinExistence type="predicted"/>
<keyword evidence="2" id="KW-0479">Metal-binding</keyword>
<keyword evidence="5" id="KW-0539">Nucleus</keyword>
<reference evidence="8" key="1">
    <citation type="submission" date="2020-05" db="EMBL/GenBank/DDBJ databases">
        <title>Mycena genomes resolve the evolution of fungal bioluminescence.</title>
        <authorList>
            <person name="Tsai I.J."/>
        </authorList>
    </citation>
    <scope>NUCLEOTIDE SEQUENCE</scope>
    <source>
        <strain evidence="8">CCC161011</strain>
    </source>
</reference>
<sequence length="839" mass="93796">MQTAALSVTIFMPSSKSSSSISVSRLKTVGKKVLHKVSTVAKSIASSVKGKGSKSGGSKAASGASQEKDDPDDSKARWTSGVYQFFKDDVKEDKDDAGRKFQFFKCAAPGGCKTTKKGVVRFQTNADGSKAPDRSSTSNLKKHAVKCWGKDVVEGRLNGVDPKQRDGNIFAAFSRADQRPKRAAHRVHTEAELRAHLTRWVAESNRPIRIVEDREFREILSAGRPELNIPGRHTLARDLSAAYERSRSHVQSLLEEYPGRLSFTTDAWTSPNHRAFVAWTVHLVNDGELLSFPLDIYEVPESHTGETLACTFDEMLARFGIQDKTLSWTGDNATSNDTQDTTLDASPNNNYESENHVRCFNHSLNLAAKAFLRPFDPAPKKSGDAAAGTASEGTIDANEPDLALEEELDELPDLVAVWDSEDAESESDEEDSVWDELTAEERQSLLGQTEAVKLIISRVRQFSFAVVNSTTKGLPAWRDACAKHGKRVRVIPRDVRTRWNSVYDMLAVAIEYKAVFNDMTANRDLDYRKFDISNAEWTLVEDMLHVLKVFKDATLYFSSEKHCTITQVIPTMDKIDDVITATVVSSAPAAGAPNKRIIHTSIKSALKLAKKVMNKYYSATDESKVYRVAMVLHPNIKLEYFRSRRWEREWIDTAKSLVRAEYDSNYAHLPAAADGMDGDKSDVVSMSSSVVAYDAVTSWVEDFAIPDTSNGADELEQYLAQPIERAKVNPIQFWWDKRTTWPGLSRLALDYLSIPATSTASERFFSQGRHLLVFTRNRLSGGSIRKMLCFGGWSRRDLVRTEDVVQAIEKVMGRKGKEERAKRLREDKEEGSSKRARTE</sequence>
<comment type="caution">
    <text evidence="8">The sequence shown here is derived from an EMBL/GenBank/DDBJ whole genome shotgun (WGS) entry which is preliminary data.</text>
</comment>
<gene>
    <name evidence="8" type="ORF">MVEN_02370500</name>
</gene>
<dbReference type="PANTHER" id="PTHR46481">
    <property type="entry name" value="ZINC FINGER BED DOMAIN-CONTAINING PROTEIN 4"/>
    <property type="match status" value="1"/>
</dbReference>
<dbReference type="OrthoDB" id="2677917at2759"/>
<name>A0A8H6X285_9AGAR</name>
<feature type="domain" description="HAT C-terminal dimerisation" evidence="7">
    <location>
        <begin position="714"/>
        <end position="793"/>
    </location>
</feature>
<feature type="region of interest" description="Disordered" evidence="6">
    <location>
        <begin position="330"/>
        <end position="350"/>
    </location>
</feature>
<feature type="compositionally biased region" description="Low complexity" evidence="6">
    <location>
        <begin position="43"/>
        <end position="65"/>
    </location>
</feature>
<evidence type="ECO:0000313" key="9">
    <source>
        <dbReference type="Proteomes" id="UP000620124"/>
    </source>
</evidence>